<proteinExistence type="predicted"/>
<gene>
    <name evidence="2" type="ORF">GLYMA_07G143300</name>
</gene>
<reference evidence="2" key="3">
    <citation type="submission" date="2018-07" db="EMBL/GenBank/DDBJ databases">
        <title>WGS assembly of Glycine max.</title>
        <authorList>
            <person name="Schmutz J."/>
            <person name="Cannon S."/>
            <person name="Schlueter J."/>
            <person name="Ma J."/>
            <person name="Mitros T."/>
            <person name="Nelson W."/>
            <person name="Hyten D."/>
            <person name="Song Q."/>
            <person name="Thelen J."/>
            <person name="Cheng J."/>
            <person name="Xu D."/>
            <person name="Hellsten U."/>
            <person name="May G."/>
            <person name="Yu Y."/>
            <person name="Sakurai T."/>
            <person name="Umezawa T."/>
            <person name="Bhattacharyya M."/>
            <person name="Sandhu D."/>
            <person name="Valliyodan B."/>
            <person name="Lindquist E."/>
            <person name="Peto M."/>
            <person name="Grant D."/>
            <person name="Shu S."/>
            <person name="Goodstein D."/>
            <person name="Barry K."/>
            <person name="Futrell-Griggs M."/>
            <person name="Abernathy B."/>
            <person name="Du J."/>
            <person name="Tian Z."/>
            <person name="Zhu L."/>
            <person name="Gill N."/>
            <person name="Joshi T."/>
            <person name="Libault M."/>
            <person name="Sethuraman A."/>
            <person name="Zhang X."/>
            <person name="Shinozaki K."/>
            <person name="Nguyen H."/>
            <person name="Wing R."/>
            <person name="Cregan P."/>
            <person name="Specht J."/>
            <person name="Grimwood J."/>
            <person name="Rokhsar D."/>
            <person name="Stacey G."/>
            <person name="Shoemaker R."/>
            <person name="Jackson S."/>
        </authorList>
    </citation>
    <scope>NUCLEOTIDE SEQUENCE</scope>
    <source>
        <tissue evidence="2">Callus</tissue>
    </source>
</reference>
<dbReference type="Proteomes" id="UP000008827">
    <property type="component" value="Chromosome 7"/>
</dbReference>
<evidence type="ECO:0000256" key="1">
    <source>
        <dbReference type="SAM" id="Phobius"/>
    </source>
</evidence>
<sequence length="175" mass="20024">MYMMTDNLVVTPMSYIIAVSYLNSLKVPFSDLEERVITIGVKEGLGILKASLTSAFALINDLKHLIKTTKGENESITSVWSKFINKVFNSSHNFKVFRFLAVYHHCNCGCIVACVCNFLGHQRLQQQDRNQNLKLWLRNLGATKYTLTYIRAFLLLLCFVFGELCFIKYISLCFA</sequence>
<dbReference type="PANTHER" id="PTHR33103:SF27">
    <property type="entry name" value="OS04G0594700 PROTEIN"/>
    <property type="match status" value="1"/>
</dbReference>
<evidence type="ECO:0000313" key="3">
    <source>
        <dbReference type="EnsemblPlants" id="KRH49256"/>
    </source>
</evidence>
<dbReference type="Gramene" id="KRH49256">
    <property type="protein sequence ID" value="KRH49256"/>
    <property type="gene ID" value="GLYMA_07G143300"/>
</dbReference>
<evidence type="ECO:0000313" key="2">
    <source>
        <dbReference type="EMBL" id="KRH49256.1"/>
    </source>
</evidence>
<dbReference type="InterPro" id="IPR007750">
    <property type="entry name" value="DUF674"/>
</dbReference>
<keyword evidence="1" id="KW-0472">Membrane</keyword>
<reference evidence="2 3" key="1">
    <citation type="journal article" date="2010" name="Nature">
        <title>Genome sequence of the palaeopolyploid soybean.</title>
        <authorList>
            <person name="Schmutz J."/>
            <person name="Cannon S.B."/>
            <person name="Schlueter J."/>
            <person name="Ma J."/>
            <person name="Mitros T."/>
            <person name="Nelson W."/>
            <person name="Hyten D.L."/>
            <person name="Song Q."/>
            <person name="Thelen J.J."/>
            <person name="Cheng J."/>
            <person name="Xu D."/>
            <person name="Hellsten U."/>
            <person name="May G.D."/>
            <person name="Yu Y."/>
            <person name="Sakurai T."/>
            <person name="Umezawa T."/>
            <person name="Bhattacharyya M.K."/>
            <person name="Sandhu D."/>
            <person name="Valliyodan B."/>
            <person name="Lindquist E."/>
            <person name="Peto M."/>
            <person name="Grant D."/>
            <person name="Shu S."/>
            <person name="Goodstein D."/>
            <person name="Barry K."/>
            <person name="Futrell-Griggs M."/>
            <person name="Abernathy B."/>
            <person name="Du J."/>
            <person name="Tian Z."/>
            <person name="Zhu L."/>
            <person name="Gill N."/>
            <person name="Joshi T."/>
            <person name="Libault M."/>
            <person name="Sethuraman A."/>
            <person name="Zhang X.-C."/>
            <person name="Shinozaki K."/>
            <person name="Nguyen H.T."/>
            <person name="Wing R.A."/>
            <person name="Cregan P."/>
            <person name="Specht J."/>
            <person name="Grimwood J."/>
            <person name="Rokhsar D."/>
            <person name="Stacey G."/>
            <person name="Shoemaker R.C."/>
            <person name="Jackson S.A."/>
        </authorList>
    </citation>
    <scope>NUCLEOTIDE SEQUENCE [LARGE SCALE GENOMIC DNA]</scope>
    <source>
        <strain evidence="3">cv. Williams 82</strain>
        <tissue evidence="2">Callus</tissue>
    </source>
</reference>
<keyword evidence="1" id="KW-0812">Transmembrane</keyword>
<dbReference type="PaxDb" id="3847-GLYMA07G17261.1"/>
<feature type="transmembrane region" description="Helical" evidence="1">
    <location>
        <begin position="148"/>
        <end position="170"/>
    </location>
</feature>
<dbReference type="AlphaFoldDB" id="K7L1N2"/>
<dbReference type="EnsemblPlants" id="KRH49256">
    <property type="protein sequence ID" value="KRH49256"/>
    <property type="gene ID" value="GLYMA_07G143300"/>
</dbReference>
<organism evidence="2">
    <name type="scientific">Glycine max</name>
    <name type="common">Soybean</name>
    <name type="synonym">Glycine hispida</name>
    <dbReference type="NCBI Taxonomy" id="3847"/>
    <lineage>
        <taxon>Eukaryota</taxon>
        <taxon>Viridiplantae</taxon>
        <taxon>Streptophyta</taxon>
        <taxon>Embryophyta</taxon>
        <taxon>Tracheophyta</taxon>
        <taxon>Spermatophyta</taxon>
        <taxon>Magnoliopsida</taxon>
        <taxon>eudicotyledons</taxon>
        <taxon>Gunneridae</taxon>
        <taxon>Pentapetalae</taxon>
        <taxon>rosids</taxon>
        <taxon>fabids</taxon>
        <taxon>Fabales</taxon>
        <taxon>Fabaceae</taxon>
        <taxon>Papilionoideae</taxon>
        <taxon>50 kb inversion clade</taxon>
        <taxon>NPAAA clade</taxon>
        <taxon>indigoferoid/millettioid clade</taxon>
        <taxon>Phaseoleae</taxon>
        <taxon>Glycine</taxon>
        <taxon>Glycine subgen. Soja</taxon>
    </lineage>
</organism>
<dbReference type="PANTHER" id="PTHR33103">
    <property type="entry name" value="OS01G0153900 PROTEIN"/>
    <property type="match status" value="1"/>
</dbReference>
<dbReference type="InParanoid" id="K7L1N2"/>
<protein>
    <submittedName>
        <fullName evidence="2 3">Uncharacterized protein</fullName>
    </submittedName>
</protein>
<accession>K7L1N2</accession>
<evidence type="ECO:0000313" key="4">
    <source>
        <dbReference type="Proteomes" id="UP000008827"/>
    </source>
</evidence>
<dbReference type="HOGENOM" id="CLU_1535211_0_0_1"/>
<name>K7L1N2_SOYBN</name>
<keyword evidence="1" id="KW-1133">Transmembrane helix</keyword>
<dbReference type="OrthoDB" id="1434526at2759"/>
<reference evidence="3" key="2">
    <citation type="submission" date="2018-02" db="UniProtKB">
        <authorList>
            <consortium name="EnsemblPlants"/>
        </authorList>
    </citation>
    <scope>IDENTIFICATION</scope>
    <source>
        <strain evidence="3">Williams 82</strain>
    </source>
</reference>
<dbReference type="EMBL" id="CM000840">
    <property type="protein sequence ID" value="KRH49256.1"/>
    <property type="molecule type" value="Genomic_DNA"/>
</dbReference>
<dbReference type="Pfam" id="PF05056">
    <property type="entry name" value="DUF674"/>
    <property type="match status" value="1"/>
</dbReference>
<keyword evidence="4" id="KW-1185">Reference proteome</keyword>